<name>A0A135I6E3_9GAMM</name>
<reference evidence="2 3" key="1">
    <citation type="submission" date="2015-11" db="EMBL/GenBank/DDBJ databases">
        <title>Genomic Taxonomy of the Vibrionaceae.</title>
        <authorList>
            <person name="Gomez-Gil B."/>
            <person name="Enciso-Ibarra J."/>
        </authorList>
    </citation>
    <scope>NUCLEOTIDE SEQUENCE [LARGE SCALE GENOMIC DNA]</scope>
    <source>
        <strain evidence="2 3">CAIM 912</strain>
    </source>
</reference>
<feature type="compositionally biased region" description="Polar residues" evidence="1">
    <location>
        <begin position="33"/>
        <end position="48"/>
    </location>
</feature>
<feature type="compositionally biased region" description="Basic and acidic residues" evidence="1">
    <location>
        <begin position="1"/>
        <end position="12"/>
    </location>
</feature>
<gene>
    <name evidence="2" type="ORF">ATN88_21760</name>
</gene>
<dbReference type="AlphaFoldDB" id="A0A135I6E3"/>
<organism evidence="2 3">
    <name type="scientific">Enterovibrio coralii</name>
    <dbReference type="NCBI Taxonomy" id="294935"/>
    <lineage>
        <taxon>Bacteria</taxon>
        <taxon>Pseudomonadati</taxon>
        <taxon>Pseudomonadota</taxon>
        <taxon>Gammaproteobacteria</taxon>
        <taxon>Vibrionales</taxon>
        <taxon>Vibrionaceae</taxon>
        <taxon>Enterovibrio</taxon>
    </lineage>
</organism>
<dbReference type="EMBL" id="LNTY01000039">
    <property type="protein sequence ID" value="KXF81021.1"/>
    <property type="molecule type" value="Genomic_DNA"/>
</dbReference>
<evidence type="ECO:0000313" key="3">
    <source>
        <dbReference type="Proteomes" id="UP000070529"/>
    </source>
</evidence>
<keyword evidence="3" id="KW-1185">Reference proteome</keyword>
<proteinExistence type="predicted"/>
<feature type="compositionally biased region" description="Basic and acidic residues" evidence="1">
    <location>
        <begin position="22"/>
        <end position="32"/>
    </location>
</feature>
<accession>A0A135I6E3</accession>
<comment type="caution">
    <text evidence="2">The sequence shown here is derived from an EMBL/GenBank/DDBJ whole genome shotgun (WGS) entry which is preliminary data.</text>
</comment>
<sequence>MLRNECESKHDGSTGQGKTKGHLQDGELRTSLKESATNQGNDAGSTFRSWIAASKTSRARR</sequence>
<dbReference type="Proteomes" id="UP000070529">
    <property type="component" value="Unassembled WGS sequence"/>
</dbReference>
<evidence type="ECO:0000256" key="1">
    <source>
        <dbReference type="SAM" id="MobiDB-lite"/>
    </source>
</evidence>
<feature type="region of interest" description="Disordered" evidence="1">
    <location>
        <begin position="1"/>
        <end position="61"/>
    </location>
</feature>
<protein>
    <submittedName>
        <fullName evidence="2">Uncharacterized protein</fullName>
    </submittedName>
</protein>
<evidence type="ECO:0000313" key="2">
    <source>
        <dbReference type="EMBL" id="KXF81021.1"/>
    </source>
</evidence>